<sequence>MKLNKSILIIFKIWMLTGMAITCHPNKSKSLESNEPVEKFNSVEEFANHKTAFEKINDKVSFYKPDGNKILMIDLKRSVYNVYFPEVYSEGLIKINNMLYFLPAKVEKYQTFSTGETGTATGTFKTENVTSDTGLLLKKNIEYPVGNTMKTNDISYEYNKFGQLLKVQQNNKTTIRNTYDSNGNLIETQTPDKQIKYNYNNEGNIVSEEWDSQGEKIVFKYQYNSSGQLVKKYTDDQNQVEEFTYDSKGRIINVIEYSAEIDKSDSNKLINLFFKKTYSYTNDQLTNEKQLEYKITNTSVLVNKKWQAINIEQQRKLAWEKISDPSEIPFAETDRNYTYLEKQINVLINNFGFSNRVENGKLSQEKEVLQTESIKFSLDDVGRIIKKESIDKDKKIIIEKYFY</sequence>
<name>A0A1B8ZF76_9FLAO</name>
<dbReference type="PANTHER" id="PTHR32305:SF15">
    <property type="entry name" value="PROTEIN RHSA-RELATED"/>
    <property type="match status" value="1"/>
</dbReference>
<dbReference type="InterPro" id="IPR056823">
    <property type="entry name" value="TEN-like_YD-shell"/>
</dbReference>
<keyword evidence="2" id="KW-0732">Signal</keyword>
<accession>A0A1B8ZF76</accession>
<dbReference type="AlphaFoldDB" id="A0A1B8ZF76"/>
<feature type="domain" description="Teneurin-like YD-shell" evidence="3">
    <location>
        <begin position="145"/>
        <end position="252"/>
    </location>
</feature>
<proteinExistence type="predicted"/>
<dbReference type="Pfam" id="PF25023">
    <property type="entry name" value="TEN_YD-shell"/>
    <property type="match status" value="1"/>
</dbReference>
<dbReference type="InterPro" id="IPR006530">
    <property type="entry name" value="YD"/>
</dbReference>
<organism evidence="4 5">
    <name type="scientific">Chryseobacterium arthrosphaerae</name>
    <dbReference type="NCBI Taxonomy" id="651561"/>
    <lineage>
        <taxon>Bacteria</taxon>
        <taxon>Pseudomonadati</taxon>
        <taxon>Bacteroidota</taxon>
        <taxon>Flavobacteriia</taxon>
        <taxon>Flavobacteriales</taxon>
        <taxon>Weeksellaceae</taxon>
        <taxon>Chryseobacterium group</taxon>
        <taxon>Chryseobacterium</taxon>
    </lineage>
</organism>
<dbReference type="RefSeq" id="WP_065400757.1">
    <property type="nucleotide sequence ID" value="NZ_MAYG01000023.1"/>
</dbReference>
<dbReference type="OrthoDB" id="1245701at2"/>
<feature type="chain" id="PRO_5008620555" description="Teneurin-like YD-shell domain-containing protein" evidence="2">
    <location>
        <begin position="21"/>
        <end position="403"/>
    </location>
</feature>
<gene>
    <name evidence="4" type="ORF">BBI00_20770</name>
</gene>
<evidence type="ECO:0000313" key="4">
    <source>
        <dbReference type="EMBL" id="OCA70265.1"/>
    </source>
</evidence>
<reference evidence="5" key="1">
    <citation type="submission" date="2016-07" db="EMBL/GenBank/DDBJ databases">
        <authorList>
            <person name="Florea S."/>
            <person name="Webb J.S."/>
            <person name="Jaromczyk J."/>
            <person name="Schardl C.L."/>
        </authorList>
    </citation>
    <scope>NUCLEOTIDE SEQUENCE [LARGE SCALE GENOMIC DNA]</scope>
    <source>
        <strain evidence="5">CC-VM-7</strain>
    </source>
</reference>
<feature type="signal peptide" evidence="2">
    <location>
        <begin position="1"/>
        <end position="20"/>
    </location>
</feature>
<dbReference type="Proteomes" id="UP000093432">
    <property type="component" value="Unassembled WGS sequence"/>
</dbReference>
<evidence type="ECO:0000259" key="3">
    <source>
        <dbReference type="Pfam" id="PF25023"/>
    </source>
</evidence>
<dbReference type="STRING" id="651561.BBI00_20770"/>
<dbReference type="PANTHER" id="PTHR32305">
    <property type="match status" value="1"/>
</dbReference>
<evidence type="ECO:0000256" key="1">
    <source>
        <dbReference type="ARBA" id="ARBA00022737"/>
    </source>
</evidence>
<keyword evidence="1" id="KW-0677">Repeat</keyword>
<dbReference type="Gene3D" id="2.180.10.10">
    <property type="entry name" value="RHS repeat-associated core"/>
    <property type="match status" value="1"/>
</dbReference>
<evidence type="ECO:0000256" key="2">
    <source>
        <dbReference type="SAM" id="SignalP"/>
    </source>
</evidence>
<comment type="caution">
    <text evidence="4">The sequence shown here is derived from an EMBL/GenBank/DDBJ whole genome shotgun (WGS) entry which is preliminary data.</text>
</comment>
<evidence type="ECO:0000313" key="5">
    <source>
        <dbReference type="Proteomes" id="UP000093432"/>
    </source>
</evidence>
<dbReference type="NCBIfam" id="TIGR01643">
    <property type="entry name" value="YD_repeat_2x"/>
    <property type="match status" value="1"/>
</dbReference>
<dbReference type="InterPro" id="IPR050708">
    <property type="entry name" value="T6SS_VgrG/RHS"/>
</dbReference>
<dbReference type="EMBL" id="MAYG01000023">
    <property type="protein sequence ID" value="OCA70265.1"/>
    <property type="molecule type" value="Genomic_DNA"/>
</dbReference>
<protein>
    <recommendedName>
        <fullName evidence="3">Teneurin-like YD-shell domain-containing protein</fullName>
    </recommendedName>
</protein>